<keyword evidence="3 6" id="KW-0812">Transmembrane</keyword>
<accession>A0A4R7K105</accession>
<dbReference type="AlphaFoldDB" id="A0A4R7K105"/>
<comment type="caution">
    <text evidence="7">The sequence shown here is derived from an EMBL/GenBank/DDBJ whole genome shotgun (WGS) entry which is preliminary data.</text>
</comment>
<feature type="transmembrane region" description="Helical" evidence="6">
    <location>
        <begin position="16"/>
        <end position="35"/>
    </location>
</feature>
<gene>
    <name evidence="7" type="ORF">DES49_0205</name>
</gene>
<sequence length="237" mass="26259">MAESRSNWQWSPEPKIWVFAALLVPVLLGLGVWQVDRAWEKQAQAERWQQGSGASGWPPETGAVGQPVILEGRYDSEVVWMLDNRTREGRRGYEVLHLFHTDSGPVVVNRGWVAGPGSRDRLPEVAVPKGNPVTVRARVSDWPEPMVLGDVDPVNAEGWPRRVAKLTAERAAGPERTVHPSMVRVANEAQPGALKAGWDSERMGAATHYGYAAQWFALALLLLTLTVATSFRKHEDE</sequence>
<name>A0A4R7K105_9GAMM</name>
<keyword evidence="5 6" id="KW-0472">Membrane</keyword>
<dbReference type="InterPro" id="IPR002994">
    <property type="entry name" value="Surf1/Shy1"/>
</dbReference>
<keyword evidence="6" id="KW-1003">Cell membrane</keyword>
<dbReference type="PANTHER" id="PTHR23427">
    <property type="entry name" value="SURFEIT LOCUS PROTEIN"/>
    <property type="match status" value="1"/>
</dbReference>
<protein>
    <recommendedName>
        <fullName evidence="6">SURF1-like protein</fullName>
    </recommendedName>
</protein>
<organism evidence="7 8">
    <name type="scientific">Halospina denitrificans</name>
    <dbReference type="NCBI Taxonomy" id="332522"/>
    <lineage>
        <taxon>Bacteria</taxon>
        <taxon>Pseudomonadati</taxon>
        <taxon>Pseudomonadota</taxon>
        <taxon>Gammaproteobacteria</taxon>
        <taxon>Halospina</taxon>
    </lineage>
</organism>
<proteinExistence type="inferred from homology"/>
<evidence type="ECO:0000256" key="2">
    <source>
        <dbReference type="ARBA" id="ARBA00007165"/>
    </source>
</evidence>
<feature type="transmembrane region" description="Helical" evidence="6">
    <location>
        <begin position="209"/>
        <end position="231"/>
    </location>
</feature>
<evidence type="ECO:0000256" key="3">
    <source>
        <dbReference type="ARBA" id="ARBA00022692"/>
    </source>
</evidence>
<comment type="similarity">
    <text evidence="2 6">Belongs to the SURF1 family.</text>
</comment>
<evidence type="ECO:0000313" key="7">
    <source>
        <dbReference type="EMBL" id="TDT44106.1"/>
    </source>
</evidence>
<evidence type="ECO:0000256" key="6">
    <source>
        <dbReference type="RuleBase" id="RU363076"/>
    </source>
</evidence>
<dbReference type="PANTHER" id="PTHR23427:SF2">
    <property type="entry name" value="SURFEIT LOCUS PROTEIN 1"/>
    <property type="match status" value="1"/>
</dbReference>
<dbReference type="Proteomes" id="UP000295830">
    <property type="component" value="Unassembled WGS sequence"/>
</dbReference>
<dbReference type="RefSeq" id="WP_133734527.1">
    <property type="nucleotide sequence ID" value="NZ_SOAX01000001.1"/>
</dbReference>
<keyword evidence="4 6" id="KW-1133">Transmembrane helix</keyword>
<evidence type="ECO:0000256" key="4">
    <source>
        <dbReference type="ARBA" id="ARBA00022989"/>
    </source>
</evidence>
<dbReference type="InterPro" id="IPR045214">
    <property type="entry name" value="Surf1/Surf4"/>
</dbReference>
<evidence type="ECO:0000256" key="5">
    <source>
        <dbReference type="ARBA" id="ARBA00023136"/>
    </source>
</evidence>
<evidence type="ECO:0000313" key="8">
    <source>
        <dbReference type="Proteomes" id="UP000295830"/>
    </source>
</evidence>
<reference evidence="7 8" key="1">
    <citation type="submission" date="2019-03" db="EMBL/GenBank/DDBJ databases">
        <title>Genomic Encyclopedia of Type Strains, Phase IV (KMG-IV): sequencing the most valuable type-strain genomes for metagenomic binning, comparative biology and taxonomic classification.</title>
        <authorList>
            <person name="Goeker M."/>
        </authorList>
    </citation>
    <scope>NUCLEOTIDE SEQUENCE [LARGE SCALE GENOMIC DNA]</scope>
    <source>
        <strain evidence="7 8">DSM 15505</strain>
    </source>
</reference>
<dbReference type="PROSITE" id="PS50895">
    <property type="entry name" value="SURF1"/>
    <property type="match status" value="1"/>
</dbReference>
<evidence type="ECO:0000256" key="1">
    <source>
        <dbReference type="ARBA" id="ARBA00004370"/>
    </source>
</evidence>
<comment type="subcellular location">
    <subcellularLocation>
        <location evidence="6">Cell membrane</location>
        <topology evidence="6">Multi-pass membrane protein</topology>
    </subcellularLocation>
    <subcellularLocation>
        <location evidence="1">Membrane</location>
    </subcellularLocation>
</comment>
<dbReference type="OrthoDB" id="9789940at2"/>
<dbReference type="GO" id="GO:0005886">
    <property type="term" value="C:plasma membrane"/>
    <property type="evidence" value="ECO:0007669"/>
    <property type="project" value="UniProtKB-SubCell"/>
</dbReference>
<dbReference type="Pfam" id="PF02104">
    <property type="entry name" value="SURF1"/>
    <property type="match status" value="1"/>
</dbReference>
<dbReference type="EMBL" id="SOAX01000001">
    <property type="protein sequence ID" value="TDT44106.1"/>
    <property type="molecule type" value="Genomic_DNA"/>
</dbReference>
<dbReference type="CDD" id="cd06662">
    <property type="entry name" value="SURF1"/>
    <property type="match status" value="1"/>
</dbReference>
<keyword evidence="8" id="KW-1185">Reference proteome</keyword>